<dbReference type="RefSeq" id="WP_275474054.1">
    <property type="nucleotide sequence ID" value="NZ_CP162940.1"/>
</dbReference>
<proteinExistence type="predicted"/>
<evidence type="ECO:0000313" key="1">
    <source>
        <dbReference type="EMBL" id="MFB5193232.1"/>
    </source>
</evidence>
<accession>A0ABV5APB8</accession>
<dbReference type="Proteomes" id="UP001579974">
    <property type="component" value="Unassembled WGS sequence"/>
</dbReference>
<reference evidence="1 2" key="1">
    <citation type="journal article" date="2024" name="Int. J. Mol. Sci.">
        <title>Exploration of Alicyclobacillus spp. Genome in Search of Antibiotic Resistance.</title>
        <authorList>
            <person name="Bucka-Kolendo J."/>
            <person name="Kiousi D.E."/>
            <person name="Dekowska A."/>
            <person name="Mikolajczuk-Szczyrba A."/>
            <person name="Karadedos D.M."/>
            <person name="Michael P."/>
            <person name="Galanis A."/>
            <person name="Sokolowska B."/>
        </authorList>
    </citation>
    <scope>NUCLEOTIDE SEQUENCE [LARGE SCALE GENOMIC DNA]</scope>
    <source>
        <strain evidence="1 2">KKP 3000</strain>
    </source>
</reference>
<sequence>MYTCPRCDSNEADILCESPIKGCWIMYICPDCTFSWRSTEPETITNPKIYNPRFKVDTSDLSKYQIHPLIPQRRS</sequence>
<comment type="caution">
    <text evidence="1">The sequence shown here is derived from an EMBL/GenBank/DDBJ whole genome shotgun (WGS) entry which is preliminary data.</text>
</comment>
<name>A0ABV5APB8_9BACL</name>
<evidence type="ECO:0000313" key="2">
    <source>
        <dbReference type="Proteomes" id="UP001579974"/>
    </source>
</evidence>
<dbReference type="InterPro" id="IPR047707">
    <property type="entry name" value="VdcD-like"/>
</dbReference>
<dbReference type="NCBIfam" id="NF041205">
    <property type="entry name" value="VdcD"/>
    <property type="match status" value="1"/>
</dbReference>
<keyword evidence="2" id="KW-1185">Reference proteome</keyword>
<dbReference type="Pfam" id="PF26358">
    <property type="entry name" value="EcdD_BsdD_detox"/>
    <property type="match status" value="1"/>
</dbReference>
<dbReference type="EMBL" id="JBDXSU010000052">
    <property type="protein sequence ID" value="MFB5193232.1"/>
    <property type="molecule type" value="Genomic_DNA"/>
</dbReference>
<protein>
    <submittedName>
        <fullName evidence="1">Non-oxidative hydroxyarylic acid decarboxylases subunit D</fullName>
    </submittedName>
</protein>
<organism evidence="1 2">
    <name type="scientific">Alicyclobacillus fastidiosus</name>
    <dbReference type="NCBI Taxonomy" id="392011"/>
    <lineage>
        <taxon>Bacteria</taxon>
        <taxon>Bacillati</taxon>
        <taxon>Bacillota</taxon>
        <taxon>Bacilli</taxon>
        <taxon>Bacillales</taxon>
        <taxon>Alicyclobacillaceae</taxon>
        <taxon>Alicyclobacillus</taxon>
    </lineage>
</organism>
<gene>
    <name evidence="1" type="ORF">KKP3000_003524</name>
</gene>